<accession>A0A2P5YMS7</accession>
<name>A0A2P5YMS7_GOSBA</name>
<dbReference type="OrthoDB" id="1729225at2759"/>
<dbReference type="InterPro" id="IPR036691">
    <property type="entry name" value="Endo/exonu/phosph_ase_sf"/>
</dbReference>
<dbReference type="EMBL" id="KZ662986">
    <property type="protein sequence ID" value="PPS16907.1"/>
    <property type="molecule type" value="Genomic_DNA"/>
</dbReference>
<sequence length="105" mass="11880">MEGCMAINSEGKSGGIALMWKEGVKVDVQNFSNHHIDFLVTFDENDAIWFTGFYGQADPNLRNQSRDMLRRVKRTIKEGWIVGGDFNTIIKNAEKEGGVESRENL</sequence>
<proteinExistence type="predicted"/>
<organism evidence="1 2">
    <name type="scientific">Gossypium barbadense</name>
    <name type="common">Sea Island cotton</name>
    <name type="synonym">Hibiscus barbadensis</name>
    <dbReference type="NCBI Taxonomy" id="3634"/>
    <lineage>
        <taxon>Eukaryota</taxon>
        <taxon>Viridiplantae</taxon>
        <taxon>Streptophyta</taxon>
        <taxon>Embryophyta</taxon>
        <taxon>Tracheophyta</taxon>
        <taxon>Spermatophyta</taxon>
        <taxon>Magnoliopsida</taxon>
        <taxon>eudicotyledons</taxon>
        <taxon>Gunneridae</taxon>
        <taxon>Pentapetalae</taxon>
        <taxon>rosids</taxon>
        <taxon>malvids</taxon>
        <taxon>Malvales</taxon>
        <taxon>Malvaceae</taxon>
        <taxon>Malvoideae</taxon>
        <taxon>Gossypium</taxon>
    </lineage>
</organism>
<evidence type="ECO:0000313" key="1">
    <source>
        <dbReference type="EMBL" id="PPS16907.1"/>
    </source>
</evidence>
<dbReference type="Proteomes" id="UP000239757">
    <property type="component" value="Unassembled WGS sequence"/>
</dbReference>
<dbReference type="Gene3D" id="3.60.10.10">
    <property type="entry name" value="Endonuclease/exonuclease/phosphatase"/>
    <property type="match status" value="1"/>
</dbReference>
<protein>
    <recommendedName>
        <fullName evidence="3">Endonuclease/exonuclease/phosphatase domain-containing protein</fullName>
    </recommendedName>
</protein>
<dbReference type="PANTHER" id="PTHR35218:SF9">
    <property type="entry name" value="ENDONUCLEASE_EXONUCLEASE_PHOSPHATASE DOMAIN-CONTAINING PROTEIN"/>
    <property type="match status" value="1"/>
</dbReference>
<reference evidence="1 2" key="1">
    <citation type="submission" date="2015-01" db="EMBL/GenBank/DDBJ databases">
        <title>Genome of allotetraploid Gossypium barbadense reveals genomic plasticity and fiber elongation in cotton evolution.</title>
        <authorList>
            <person name="Chen X."/>
            <person name="Liu X."/>
            <person name="Zhao B."/>
            <person name="Zheng H."/>
            <person name="Hu Y."/>
            <person name="Lu G."/>
            <person name="Yang C."/>
            <person name="Chen J."/>
            <person name="Shan C."/>
            <person name="Zhang L."/>
            <person name="Zhou Y."/>
            <person name="Wang L."/>
            <person name="Guo W."/>
            <person name="Bai Y."/>
            <person name="Ruan J."/>
            <person name="Shangguan X."/>
            <person name="Mao Y."/>
            <person name="Jiang J."/>
            <person name="Zhu Y."/>
            <person name="Lei J."/>
            <person name="Kang H."/>
            <person name="Chen S."/>
            <person name="He X."/>
            <person name="Wang R."/>
            <person name="Wang Y."/>
            <person name="Chen J."/>
            <person name="Wang L."/>
            <person name="Yu S."/>
            <person name="Wang B."/>
            <person name="Wei J."/>
            <person name="Song S."/>
            <person name="Lu X."/>
            <person name="Gao Z."/>
            <person name="Gu W."/>
            <person name="Deng X."/>
            <person name="Ma D."/>
            <person name="Wang S."/>
            <person name="Liang W."/>
            <person name="Fang L."/>
            <person name="Cai C."/>
            <person name="Zhu X."/>
            <person name="Zhou B."/>
            <person name="Zhang Y."/>
            <person name="Chen Z."/>
            <person name="Xu S."/>
            <person name="Zhu R."/>
            <person name="Wang S."/>
            <person name="Zhang T."/>
            <person name="Zhao G."/>
        </authorList>
    </citation>
    <scope>NUCLEOTIDE SEQUENCE [LARGE SCALE GENOMIC DNA]</scope>
    <source>
        <strain evidence="2">cv. Xinhai21</strain>
        <tissue evidence="1">Leaf</tissue>
    </source>
</reference>
<dbReference type="PANTHER" id="PTHR35218">
    <property type="entry name" value="RNASE H DOMAIN-CONTAINING PROTEIN"/>
    <property type="match status" value="1"/>
</dbReference>
<dbReference type="SUPFAM" id="SSF56219">
    <property type="entry name" value="DNase I-like"/>
    <property type="match status" value="1"/>
</dbReference>
<evidence type="ECO:0000313" key="2">
    <source>
        <dbReference type="Proteomes" id="UP000239757"/>
    </source>
</evidence>
<dbReference type="AlphaFoldDB" id="A0A2P5YMS7"/>
<evidence type="ECO:0008006" key="3">
    <source>
        <dbReference type="Google" id="ProtNLM"/>
    </source>
</evidence>
<gene>
    <name evidence="1" type="ORF">GOBAR_AA03660</name>
</gene>